<accession>A0A3M7PT17</accession>
<dbReference type="AlphaFoldDB" id="A0A3M7PT17"/>
<gene>
    <name evidence="1" type="ORF">BpHYR1_001637</name>
</gene>
<evidence type="ECO:0000313" key="2">
    <source>
        <dbReference type="Proteomes" id="UP000276133"/>
    </source>
</evidence>
<dbReference type="PANTHER" id="PTHR16238:SF7">
    <property type="entry name" value="GEM-ASSOCIATED PROTEIN 8"/>
    <property type="match status" value="1"/>
</dbReference>
<dbReference type="GO" id="GO:0032797">
    <property type="term" value="C:SMN complex"/>
    <property type="evidence" value="ECO:0007669"/>
    <property type="project" value="InterPro"/>
</dbReference>
<proteinExistence type="predicted"/>
<dbReference type="PANTHER" id="PTHR16238">
    <property type="entry name" value="GEM-ASSOCIATED PROTEIN 8"/>
    <property type="match status" value="1"/>
</dbReference>
<protein>
    <submittedName>
        <fullName evidence="1">Gem-associated 8 isoform X1</fullName>
    </submittedName>
</protein>
<dbReference type="STRING" id="10195.A0A3M7PT17"/>
<dbReference type="OrthoDB" id="5989213at2759"/>
<comment type="caution">
    <text evidence="1">The sequence shown here is derived from an EMBL/GenBank/DDBJ whole genome shotgun (WGS) entry which is preliminary data.</text>
</comment>
<dbReference type="Pfam" id="PF15348">
    <property type="entry name" value="GEMIN8"/>
    <property type="match status" value="1"/>
</dbReference>
<sequence length="184" mass="22248">MNWYNDPKYNFFWQNYSDFMKNDPRTDVFMEHYKKVFVASKKAHLETMNLLSSINWNHDSECHHSPSEAKEDLEFEIDSEVLKFYEESLKFKLEKKKEQHHKSKLDDSRHLSGEQLNLFAQPSSSNAPLERAGQEREEELKLMYGEKAKEIQYLETNLQMIYDKNYDLYQPKFWPSFPLRIKFN</sequence>
<keyword evidence="2" id="KW-1185">Reference proteome</keyword>
<evidence type="ECO:0000313" key="1">
    <source>
        <dbReference type="EMBL" id="RNA02173.1"/>
    </source>
</evidence>
<name>A0A3M7PT17_BRAPC</name>
<organism evidence="1 2">
    <name type="scientific">Brachionus plicatilis</name>
    <name type="common">Marine rotifer</name>
    <name type="synonym">Brachionus muelleri</name>
    <dbReference type="NCBI Taxonomy" id="10195"/>
    <lineage>
        <taxon>Eukaryota</taxon>
        <taxon>Metazoa</taxon>
        <taxon>Spiralia</taxon>
        <taxon>Gnathifera</taxon>
        <taxon>Rotifera</taxon>
        <taxon>Eurotatoria</taxon>
        <taxon>Monogononta</taxon>
        <taxon>Pseudotrocha</taxon>
        <taxon>Ploima</taxon>
        <taxon>Brachionidae</taxon>
        <taxon>Brachionus</taxon>
    </lineage>
</organism>
<dbReference type="Proteomes" id="UP000276133">
    <property type="component" value="Unassembled WGS sequence"/>
</dbReference>
<dbReference type="GO" id="GO:0000387">
    <property type="term" value="P:spliceosomal snRNP assembly"/>
    <property type="evidence" value="ECO:0007669"/>
    <property type="project" value="InterPro"/>
</dbReference>
<dbReference type="InterPro" id="IPR034754">
    <property type="entry name" value="GEMIN8"/>
</dbReference>
<reference evidence="1 2" key="1">
    <citation type="journal article" date="2018" name="Sci. Rep.">
        <title>Genomic signatures of local adaptation to the degree of environmental predictability in rotifers.</title>
        <authorList>
            <person name="Franch-Gras L."/>
            <person name="Hahn C."/>
            <person name="Garcia-Roger E.M."/>
            <person name="Carmona M.J."/>
            <person name="Serra M."/>
            <person name="Gomez A."/>
        </authorList>
    </citation>
    <scope>NUCLEOTIDE SEQUENCE [LARGE SCALE GENOMIC DNA]</scope>
    <source>
        <strain evidence="1">HYR1</strain>
    </source>
</reference>
<dbReference type="EMBL" id="REGN01009017">
    <property type="protein sequence ID" value="RNA02173.1"/>
    <property type="molecule type" value="Genomic_DNA"/>
</dbReference>